<keyword evidence="3" id="KW-1185">Reference proteome</keyword>
<dbReference type="InterPro" id="IPR049874">
    <property type="entry name" value="ROK_cs"/>
</dbReference>
<dbReference type="PROSITE" id="PS01125">
    <property type="entry name" value="ROK"/>
    <property type="match status" value="1"/>
</dbReference>
<sequence>MARLALDIGGTKIAAGLVGEGGTVPEPSITPTPASGVWDACATLLREVAADATITSVGIACAGPVDSTSGRVSPINIDEWSAGFGLVDAVRDLFPAARTRLAMDGAAAALGEHRHGAGRGTSDLVSLVVSTGIGGGVVLGGRIATGRTGNAGHIGHLVVPGGTEACTCGGVGCLETVASGPAAVRWARSQGWHGTTGIDIAASAVSGDPVAVTALDRAGTALGVAIASAAALLDIDLAVVGGGFAQAGPALWQPLRAAAARHARLTFVSDLRVVPAELGATGTLVGAGVLALDS</sequence>
<dbReference type="RefSeq" id="WP_109333280.1">
    <property type="nucleotide sequence ID" value="NZ_CP021354.1"/>
</dbReference>
<dbReference type="PANTHER" id="PTHR18964:SF169">
    <property type="entry name" value="N-ACETYLMANNOSAMINE KINASE"/>
    <property type="match status" value="1"/>
</dbReference>
<gene>
    <name evidence="2" type="ORF">CBI38_25390</name>
</gene>
<accession>A0A2S2C0N3</accession>
<name>A0A2S2C0N3_9NOCA</name>
<evidence type="ECO:0000256" key="1">
    <source>
        <dbReference type="ARBA" id="ARBA00006479"/>
    </source>
</evidence>
<dbReference type="KEGG" id="roz:CBI38_25390"/>
<dbReference type="EMBL" id="CP021354">
    <property type="protein sequence ID" value="AWK74393.1"/>
    <property type="molecule type" value="Genomic_DNA"/>
</dbReference>
<keyword evidence="2" id="KW-0808">Transferase</keyword>
<dbReference type="SUPFAM" id="SSF53067">
    <property type="entry name" value="Actin-like ATPase domain"/>
    <property type="match status" value="1"/>
</dbReference>
<dbReference type="GO" id="GO:0016301">
    <property type="term" value="F:kinase activity"/>
    <property type="evidence" value="ECO:0007669"/>
    <property type="project" value="UniProtKB-KW"/>
</dbReference>
<dbReference type="OrthoDB" id="8772678at2"/>
<evidence type="ECO:0000313" key="2">
    <source>
        <dbReference type="EMBL" id="AWK74393.1"/>
    </source>
</evidence>
<proteinExistence type="inferred from homology"/>
<dbReference type="Proteomes" id="UP000245711">
    <property type="component" value="Chromosome"/>
</dbReference>
<dbReference type="Pfam" id="PF00480">
    <property type="entry name" value="ROK"/>
    <property type="match status" value="1"/>
</dbReference>
<dbReference type="PANTHER" id="PTHR18964">
    <property type="entry name" value="ROK (REPRESSOR, ORF, KINASE) FAMILY"/>
    <property type="match status" value="1"/>
</dbReference>
<dbReference type="AlphaFoldDB" id="A0A2S2C0N3"/>
<reference evidence="2 3" key="1">
    <citation type="submission" date="2017-05" db="EMBL/GenBank/DDBJ databases">
        <title>Isolation of Rhodococcus sp. S2-17 biodegrading of BP-3.</title>
        <authorList>
            <person name="Lee Y."/>
            <person name="Kim K.H."/>
            <person name="Chun B.H."/>
            <person name="Jung H.S."/>
            <person name="Jeon C.O."/>
        </authorList>
    </citation>
    <scope>NUCLEOTIDE SEQUENCE [LARGE SCALE GENOMIC DNA]</scope>
    <source>
        <strain evidence="2 3">S2-17</strain>
    </source>
</reference>
<evidence type="ECO:0000313" key="3">
    <source>
        <dbReference type="Proteomes" id="UP000245711"/>
    </source>
</evidence>
<comment type="similarity">
    <text evidence="1">Belongs to the ROK (NagC/XylR) family.</text>
</comment>
<keyword evidence="2" id="KW-0418">Kinase</keyword>
<protein>
    <submittedName>
        <fullName evidence="2">Sugar kinase</fullName>
    </submittedName>
</protein>
<dbReference type="Gene3D" id="3.30.420.40">
    <property type="match status" value="2"/>
</dbReference>
<dbReference type="InterPro" id="IPR043129">
    <property type="entry name" value="ATPase_NBD"/>
</dbReference>
<organism evidence="2 3">
    <name type="scientific">Rhodococcus oxybenzonivorans</name>
    <dbReference type="NCBI Taxonomy" id="1990687"/>
    <lineage>
        <taxon>Bacteria</taxon>
        <taxon>Bacillati</taxon>
        <taxon>Actinomycetota</taxon>
        <taxon>Actinomycetes</taxon>
        <taxon>Mycobacteriales</taxon>
        <taxon>Nocardiaceae</taxon>
        <taxon>Rhodococcus</taxon>
    </lineage>
</organism>
<dbReference type="InterPro" id="IPR000600">
    <property type="entry name" value="ROK"/>
</dbReference>